<dbReference type="InterPro" id="IPR011333">
    <property type="entry name" value="SKP1/BTB/POZ_sf"/>
</dbReference>
<sequence>MSGEGKESLDRIAFSCCDGEIQYCDIDHAKVSPYLSREIEKIIHGEKGQFIQKSEEPTFQIEAESAHVAKVIEWLSIQYKYDNEQIDNDSYEELQQSILSLERESELFAVLGICSFLEIDSLAEIGSVYVARLLDGKSVTEIRDLLLVSDDFSMEEKEEIKKTFFWLKDL</sequence>
<dbReference type="Gene3D" id="3.30.710.10">
    <property type="entry name" value="Potassium Channel Kv1.1, Chain A"/>
    <property type="match status" value="1"/>
</dbReference>
<name>A0ABQ5JXC4_9EUKA</name>
<dbReference type="EMBL" id="BQXS01012303">
    <property type="protein sequence ID" value="GKT21195.1"/>
    <property type="molecule type" value="Genomic_DNA"/>
</dbReference>
<accession>A0ABQ5JXC4</accession>
<proteinExistence type="predicted"/>
<comment type="caution">
    <text evidence="2">The sequence shown here is derived from an EMBL/GenBank/DDBJ whole genome shotgun (WGS) entry which is preliminary data.</text>
</comment>
<protein>
    <recommendedName>
        <fullName evidence="1">SKP1 component dimerisation domain-containing protein</fullName>
    </recommendedName>
</protein>
<dbReference type="InterPro" id="IPR016072">
    <property type="entry name" value="Skp1_comp_dimer"/>
</dbReference>
<keyword evidence="3" id="KW-1185">Reference proteome</keyword>
<dbReference type="Pfam" id="PF01466">
    <property type="entry name" value="Skp1"/>
    <property type="match status" value="1"/>
</dbReference>
<dbReference type="Proteomes" id="UP001057375">
    <property type="component" value="Unassembled WGS sequence"/>
</dbReference>
<dbReference type="SUPFAM" id="SSF81382">
    <property type="entry name" value="Skp1 dimerisation domain-like"/>
    <property type="match status" value="1"/>
</dbReference>
<feature type="domain" description="SKP1 component dimerisation" evidence="1">
    <location>
        <begin position="121"/>
        <end position="166"/>
    </location>
</feature>
<evidence type="ECO:0000313" key="2">
    <source>
        <dbReference type="EMBL" id="GKT21195.1"/>
    </source>
</evidence>
<reference evidence="2" key="1">
    <citation type="submission" date="2022-03" db="EMBL/GenBank/DDBJ databases">
        <title>Draft genome sequence of Aduncisulcus paluster, a free-living microaerophilic Fornicata.</title>
        <authorList>
            <person name="Yuyama I."/>
            <person name="Kume K."/>
            <person name="Tamura T."/>
            <person name="Inagaki Y."/>
            <person name="Hashimoto T."/>
        </authorList>
    </citation>
    <scope>NUCLEOTIDE SEQUENCE</scope>
    <source>
        <strain evidence="2">NY0171</strain>
    </source>
</reference>
<gene>
    <name evidence="2" type="ORF">ADUPG1_011832</name>
</gene>
<organism evidence="2 3">
    <name type="scientific">Aduncisulcus paluster</name>
    <dbReference type="NCBI Taxonomy" id="2918883"/>
    <lineage>
        <taxon>Eukaryota</taxon>
        <taxon>Metamonada</taxon>
        <taxon>Carpediemonas-like organisms</taxon>
        <taxon>Aduncisulcus</taxon>
    </lineage>
</organism>
<evidence type="ECO:0000259" key="1">
    <source>
        <dbReference type="Pfam" id="PF01466"/>
    </source>
</evidence>
<dbReference type="InterPro" id="IPR036296">
    <property type="entry name" value="SKP1-like_dim_sf"/>
</dbReference>
<evidence type="ECO:0000313" key="3">
    <source>
        <dbReference type="Proteomes" id="UP001057375"/>
    </source>
</evidence>